<dbReference type="GO" id="GO:0005634">
    <property type="term" value="C:nucleus"/>
    <property type="evidence" value="ECO:0007669"/>
    <property type="project" value="TreeGrafter"/>
</dbReference>
<dbReference type="AlphaFoldDB" id="A0A5B8MYV1"/>
<keyword evidence="4" id="KW-1185">Reference proteome</keyword>
<dbReference type="GO" id="GO:0003963">
    <property type="term" value="F:RNA-3'-phosphate cyclase activity"/>
    <property type="evidence" value="ECO:0007669"/>
    <property type="project" value="TreeGrafter"/>
</dbReference>
<dbReference type="EMBL" id="CP031047">
    <property type="protein sequence ID" value="QDZ24690.1"/>
    <property type="molecule type" value="Genomic_DNA"/>
</dbReference>
<dbReference type="OrthoDB" id="25029at2759"/>
<dbReference type="Pfam" id="PF01137">
    <property type="entry name" value="RTC"/>
    <property type="match status" value="1"/>
</dbReference>
<dbReference type="InterPro" id="IPR000228">
    <property type="entry name" value="RNA3'_term_phos_cyc"/>
</dbReference>
<dbReference type="Gene3D" id="3.30.360.20">
    <property type="entry name" value="RNA 3'-terminal phosphate cyclase, insert domain"/>
    <property type="match status" value="1"/>
</dbReference>
<dbReference type="InterPro" id="IPR037136">
    <property type="entry name" value="RNA3'_phos_cyclase_dom_sf"/>
</dbReference>
<name>A0A5B8MYV1_9CHLO</name>
<organism evidence="3 4">
    <name type="scientific">Chloropicon primus</name>
    <dbReference type="NCBI Taxonomy" id="1764295"/>
    <lineage>
        <taxon>Eukaryota</taxon>
        <taxon>Viridiplantae</taxon>
        <taxon>Chlorophyta</taxon>
        <taxon>Chloropicophyceae</taxon>
        <taxon>Chloropicales</taxon>
        <taxon>Chloropicaceae</taxon>
        <taxon>Chloropicon</taxon>
    </lineage>
</organism>
<evidence type="ECO:0000259" key="2">
    <source>
        <dbReference type="Pfam" id="PF01137"/>
    </source>
</evidence>
<reference evidence="3 4" key="1">
    <citation type="submission" date="2018-07" db="EMBL/GenBank/DDBJ databases">
        <title>The complete nuclear genome of the prasinophyte Chloropicon primus (CCMP1205).</title>
        <authorList>
            <person name="Pombert J.-F."/>
            <person name="Otis C."/>
            <person name="Turmel M."/>
            <person name="Lemieux C."/>
        </authorList>
    </citation>
    <scope>NUCLEOTIDE SEQUENCE [LARGE SCALE GENOMIC DNA]</scope>
    <source>
        <strain evidence="3 4">CCMP1205</strain>
    </source>
</reference>
<feature type="domain" description="RNA 3'-terminal phosphate cyclase" evidence="2">
    <location>
        <begin position="21"/>
        <end position="395"/>
    </location>
</feature>
<proteinExistence type="predicted"/>
<evidence type="ECO:0000313" key="3">
    <source>
        <dbReference type="EMBL" id="QDZ24690.1"/>
    </source>
</evidence>
<dbReference type="SUPFAM" id="SSF55205">
    <property type="entry name" value="EPT/RTPC-like"/>
    <property type="match status" value="1"/>
</dbReference>
<sequence>MATLVEDEDEKGRLVIHGEEMEGGGQILRISSVIAAIWNKKVVIQSIRGKRKKPGLRPQHLCGLEFVQSFCGGEMTGLQVGSMEVEYDPKGEFLERILRGDERVYGHTHVVDVKTAGSCTLIMQTALPCLVASMLLGKGRCSSESKRPRMTSTEPSSGPGLKQTMVIRGGTDVPFAPLVDYIKLVLAPHLLDRFGIELKATVSRRGFFPKGKGEVKVEVGFKSGSEKPPRRGNKASCDERLESRDMDGFRTVIVCGGSDKGFNPQQRKAFARIMDKVARESLAEWIGEGTSFEATTMFDGESLSPGLGVVFAAHMQDGRILGSSTVVNAKGKWQAQLKPCLGELADALRRGSEVDDHLQDQLLVFMALLRGIHGVRCGRPTMHTRTAVELMNRMLVGDGVHFEGLPSDDLGETEAAHIACTSAGCCGEA</sequence>
<dbReference type="PANTHER" id="PTHR11096:SF0">
    <property type="entry name" value="RNA 3'-TERMINAL PHOSPHATE CYCLASE"/>
    <property type="match status" value="1"/>
</dbReference>
<accession>A0A5B8MYV1</accession>
<dbReference type="STRING" id="1764295.A0A5B8MYV1"/>
<gene>
    <name evidence="3" type="ORF">A3770_14p72080</name>
</gene>
<dbReference type="Gene3D" id="3.65.10.20">
    <property type="entry name" value="RNA 3'-terminal phosphate cyclase domain"/>
    <property type="match status" value="1"/>
</dbReference>
<protein>
    <submittedName>
        <fullName evidence="3">RNA 3'-terminal phosphate cyclase</fullName>
    </submittedName>
</protein>
<dbReference type="InterPro" id="IPR013792">
    <property type="entry name" value="RNA3'P_cycl/enolpyr_Trfase_a/b"/>
</dbReference>
<dbReference type="GO" id="GO:0006396">
    <property type="term" value="P:RNA processing"/>
    <property type="evidence" value="ECO:0007669"/>
    <property type="project" value="InterPro"/>
</dbReference>
<evidence type="ECO:0000256" key="1">
    <source>
        <dbReference type="SAM" id="MobiDB-lite"/>
    </source>
</evidence>
<dbReference type="InterPro" id="IPR023797">
    <property type="entry name" value="RNA3'_phos_cyclase_dom"/>
</dbReference>
<dbReference type="PANTHER" id="PTHR11096">
    <property type="entry name" value="RNA 3' TERMINAL PHOSPHATE CYCLASE"/>
    <property type="match status" value="1"/>
</dbReference>
<dbReference type="InterPro" id="IPR036553">
    <property type="entry name" value="RPTC_insert"/>
</dbReference>
<evidence type="ECO:0000313" key="4">
    <source>
        <dbReference type="Proteomes" id="UP000316726"/>
    </source>
</evidence>
<feature type="region of interest" description="Disordered" evidence="1">
    <location>
        <begin position="141"/>
        <end position="162"/>
    </location>
</feature>
<dbReference type="Proteomes" id="UP000316726">
    <property type="component" value="Chromosome 14"/>
</dbReference>